<dbReference type="Gene3D" id="3.90.550.60">
    <property type="match status" value="1"/>
</dbReference>
<dbReference type="EMBL" id="AGYR01000044">
    <property type="protein sequence ID" value="ENZ11114.1"/>
    <property type="molecule type" value="Genomic_DNA"/>
</dbReference>
<dbReference type="Pfam" id="PF13641">
    <property type="entry name" value="Glyco_tranf_2_3"/>
    <property type="match status" value="1"/>
</dbReference>
<accession>A0A0E2H6T6</accession>
<dbReference type="RefSeq" id="WP_002587314.1">
    <property type="nucleotide sequence ID" value="NZ_KB850982.1"/>
</dbReference>
<gene>
    <name evidence="1" type="ORF">HMPREF1090_04146</name>
</gene>
<dbReference type="Proteomes" id="UP000013085">
    <property type="component" value="Unassembled WGS sequence"/>
</dbReference>
<dbReference type="AlphaFoldDB" id="A0A0E2H6T6"/>
<proteinExistence type="predicted"/>
<dbReference type="HOGENOM" id="CLU_019973_1_0_9"/>
<evidence type="ECO:0008006" key="3">
    <source>
        <dbReference type="Google" id="ProtNLM"/>
    </source>
</evidence>
<name>A0A0E2H6T6_9FIRM</name>
<dbReference type="InterPro" id="IPR029044">
    <property type="entry name" value="Nucleotide-diphossugar_trans"/>
</dbReference>
<comment type="caution">
    <text evidence="1">The sequence shown here is derived from an EMBL/GenBank/DDBJ whole genome shotgun (WGS) entry which is preliminary data.</text>
</comment>
<organism evidence="1 2">
    <name type="scientific">[Clostridium] clostridioforme 90A8</name>
    <dbReference type="NCBI Taxonomy" id="999408"/>
    <lineage>
        <taxon>Bacteria</taxon>
        <taxon>Bacillati</taxon>
        <taxon>Bacillota</taxon>
        <taxon>Clostridia</taxon>
        <taxon>Lachnospirales</taxon>
        <taxon>Lachnospiraceae</taxon>
        <taxon>Enterocloster</taxon>
    </lineage>
</organism>
<protein>
    <recommendedName>
        <fullName evidence="3">Galactofuranosyltransferase GlfT2 N-terminal domain-containing protein</fullName>
    </recommendedName>
</protein>
<dbReference type="SUPFAM" id="SSF53448">
    <property type="entry name" value="Nucleotide-diphospho-sugar transferases"/>
    <property type="match status" value="1"/>
</dbReference>
<evidence type="ECO:0000313" key="1">
    <source>
        <dbReference type="EMBL" id="ENZ11114.1"/>
    </source>
</evidence>
<evidence type="ECO:0000313" key="2">
    <source>
        <dbReference type="Proteomes" id="UP000013085"/>
    </source>
</evidence>
<dbReference type="PATRIC" id="fig|999408.3.peg.4444"/>
<sequence length="606" mass="70578">MIQLQSILLPDKEVCEISELYYHKKGNRIDYNGYFNLFYVEKRKKYTDIENLKISIRLCGYEKLVLVHDGIDVKEVALEPKRYKEYLIDFPYSDYNKGCFWVALYEDKSSPEKGINGYYVTDPMNYTPRKVNIGVDICTFRREEYVARNLKQLKEKILSNSNLNVSNHIGIYIIDNGQTLQDCKAVQLIVRECNDKVTVVPNINAGGAGGFSRGMIEILKKKDLEDFTHILLMDDDAIVEPDLLVRIYGFLSTIKQTWKDITIGGALLREDYPYLLLCAGEWWKKGKTVNTEANLDLRTLKAASNEYLTGTGKEYDGQYSGWWCCCFSLNVVRSDNMPIPLFIHRDDIEFGLRNAKYGITFLNGVGVWHRGFEYTIDANSYYDTRNTLIELAINKEKGKKRIAMQVVLKSLSAAAVRLTYKEAHLVYRGILDFLRGPAWLYGQKPEKLNTEIRHMACQMYSMEDLKKYLTKWEFILAEKQIREYQRNMGADTMKQGKMPKAKATIWHYLTLNGWILPAKRKHIKVIATSESPFETFREKTVVWYEPQNGKVYLTHKRYKELFRVLWLCVKSIVILWRAFDKTTVNYQEHIGDITTQAAWEKYLGLN</sequence>
<reference evidence="1 2" key="1">
    <citation type="submission" date="2013-01" db="EMBL/GenBank/DDBJ databases">
        <title>The Genome Sequence of Clostridium clostridioforme 90A8.</title>
        <authorList>
            <consortium name="The Broad Institute Genome Sequencing Platform"/>
            <person name="Earl A."/>
            <person name="Ward D."/>
            <person name="Feldgarden M."/>
            <person name="Gevers D."/>
            <person name="Courvalin P."/>
            <person name="Lambert T."/>
            <person name="Walker B."/>
            <person name="Young S.K."/>
            <person name="Zeng Q."/>
            <person name="Gargeya S."/>
            <person name="Fitzgerald M."/>
            <person name="Haas B."/>
            <person name="Abouelleil A."/>
            <person name="Alvarado L."/>
            <person name="Arachchi H.M."/>
            <person name="Berlin A.M."/>
            <person name="Chapman S.B."/>
            <person name="Dewar J."/>
            <person name="Goldberg J."/>
            <person name="Griggs A."/>
            <person name="Gujja S."/>
            <person name="Hansen M."/>
            <person name="Howarth C."/>
            <person name="Imamovic A."/>
            <person name="Larimer J."/>
            <person name="McCowan C."/>
            <person name="Murphy C."/>
            <person name="Neiman D."/>
            <person name="Pearson M."/>
            <person name="Priest M."/>
            <person name="Roberts A."/>
            <person name="Saif S."/>
            <person name="Shea T."/>
            <person name="Sisk P."/>
            <person name="Sykes S."/>
            <person name="Wortman J."/>
            <person name="Nusbaum C."/>
            <person name="Birren B."/>
        </authorList>
    </citation>
    <scope>NUCLEOTIDE SEQUENCE [LARGE SCALE GENOMIC DNA]</scope>
    <source>
        <strain evidence="1 2">90A8</strain>
    </source>
</reference>